<dbReference type="Proteomes" id="UP000595095">
    <property type="component" value="Chromosome"/>
</dbReference>
<evidence type="ECO:0000313" key="1">
    <source>
        <dbReference type="EMBL" id="QPG06938.1"/>
    </source>
</evidence>
<dbReference type="InterPro" id="IPR027417">
    <property type="entry name" value="P-loop_NTPase"/>
</dbReference>
<dbReference type="EMBL" id="CP064795">
    <property type="protein sequence ID" value="QPG06938.1"/>
    <property type="molecule type" value="Genomic_DNA"/>
</dbReference>
<proteinExistence type="predicted"/>
<accession>A0A7S9DZS7</accession>
<protein>
    <submittedName>
        <fullName evidence="1">ATP-binding protein</fullName>
    </submittedName>
</protein>
<dbReference type="RefSeq" id="WP_195812010.1">
    <property type="nucleotide sequence ID" value="NZ_CP064795.1"/>
</dbReference>
<dbReference type="SUPFAM" id="SSF52540">
    <property type="entry name" value="P-loop containing nucleoside triphosphate hydrolases"/>
    <property type="match status" value="1"/>
</dbReference>
<dbReference type="Gene3D" id="3.40.50.300">
    <property type="entry name" value="P-loop containing nucleotide triphosphate hydrolases"/>
    <property type="match status" value="1"/>
</dbReference>
<keyword evidence="2" id="KW-1185">Reference proteome</keyword>
<dbReference type="GO" id="GO:0005524">
    <property type="term" value="F:ATP binding"/>
    <property type="evidence" value="ECO:0007669"/>
    <property type="project" value="UniProtKB-KW"/>
</dbReference>
<dbReference type="KEGG" id="smaa:IT774_07495"/>
<evidence type="ECO:0000313" key="2">
    <source>
        <dbReference type="Proteomes" id="UP000595095"/>
    </source>
</evidence>
<gene>
    <name evidence="1" type="ORF">IT774_07495</name>
</gene>
<dbReference type="AlphaFoldDB" id="A0A7S9DZS7"/>
<sequence>MDAVKPSVATEYLVDALKARLVPMIHGSPGIGKSDIVLQVARQFNLQVIDLRLSQCDPTDLNGFPTITGERAGYKPMDTFPLEGDELPEGKDGWLLFLDEMNSAPTSVQAAAYKITLDKAVGNKKLHPNVAIICAGNLETDGAIVNRLSTATQSRLVHMELQPDSKDWIEWAQNNDIDYRITSYIGFRPKNLHLFDPDHSDKTFACPRTWAFASRLIRNWDSIPYNRVNLLAGVIGEGPANEFYQFTKIFDRLPDINKIESSPTSAALPDDPGTLYAMAGVLAENVCEANVSALLKYTDRLPKEFQVITIKDMSRRFPKIMGHDAFMEKATELAQLL</sequence>
<keyword evidence="1" id="KW-0547">Nucleotide-binding</keyword>
<organism evidence="1 2">
    <name type="scientific">Salinimonas marina</name>
    <dbReference type="NCBI Taxonomy" id="2785918"/>
    <lineage>
        <taxon>Bacteria</taxon>
        <taxon>Pseudomonadati</taxon>
        <taxon>Pseudomonadota</taxon>
        <taxon>Gammaproteobacteria</taxon>
        <taxon>Alteromonadales</taxon>
        <taxon>Alteromonadaceae</taxon>
        <taxon>Alteromonas/Salinimonas group</taxon>
        <taxon>Salinimonas</taxon>
    </lineage>
</organism>
<reference evidence="1 2" key="1">
    <citation type="submission" date="2020-11" db="EMBL/GenBank/DDBJ databases">
        <title>Complete genome sequence for Salinimonas sp. strain G2-b.</title>
        <authorList>
            <person name="Park S.-J."/>
        </authorList>
    </citation>
    <scope>NUCLEOTIDE SEQUENCE [LARGE SCALE GENOMIC DNA]</scope>
    <source>
        <strain evidence="1 2">G2-b</strain>
    </source>
</reference>
<keyword evidence="1" id="KW-0067">ATP-binding</keyword>
<name>A0A7S9DZS7_9ALTE</name>